<protein>
    <recommendedName>
        <fullName evidence="5">Methyl-accepting transducer domain-containing protein</fullName>
    </recommendedName>
</protein>
<evidence type="ECO:0000256" key="1">
    <source>
        <dbReference type="ARBA" id="ARBA00022481"/>
    </source>
</evidence>
<dbReference type="GO" id="GO:0006935">
    <property type="term" value="P:chemotaxis"/>
    <property type="evidence" value="ECO:0007669"/>
    <property type="project" value="TreeGrafter"/>
</dbReference>
<evidence type="ECO:0000256" key="4">
    <source>
        <dbReference type="SAM" id="Phobius"/>
    </source>
</evidence>
<comment type="caution">
    <text evidence="6">The sequence shown here is derived from an EMBL/GenBank/DDBJ whole genome shotgun (WGS) entry which is preliminary data.</text>
</comment>
<dbReference type="EMBL" id="AZRA01000027">
    <property type="protein sequence ID" value="KDB53269.1"/>
    <property type="molecule type" value="Genomic_DNA"/>
</dbReference>
<name>A0A059KPW9_9BURK</name>
<evidence type="ECO:0000256" key="2">
    <source>
        <dbReference type="ARBA" id="ARBA00029447"/>
    </source>
</evidence>
<evidence type="ECO:0000256" key="3">
    <source>
        <dbReference type="PROSITE-ProRule" id="PRU00284"/>
    </source>
</evidence>
<keyword evidence="3" id="KW-0807">Transducer</keyword>
<dbReference type="SMART" id="SM00283">
    <property type="entry name" value="MA"/>
    <property type="match status" value="1"/>
</dbReference>
<gene>
    <name evidence="6" type="ORF">X805_11050</name>
</gene>
<keyword evidence="4" id="KW-0472">Membrane</keyword>
<dbReference type="GO" id="GO:0007165">
    <property type="term" value="P:signal transduction"/>
    <property type="evidence" value="ECO:0007669"/>
    <property type="project" value="UniProtKB-KW"/>
</dbReference>
<dbReference type="PROSITE" id="PS50111">
    <property type="entry name" value="CHEMOTAXIS_TRANSDUC_2"/>
    <property type="match status" value="1"/>
</dbReference>
<organism evidence="6 7">
    <name type="scientific">Sphaerotilus natans subsp. natans DSM 6575</name>
    <dbReference type="NCBI Taxonomy" id="1286631"/>
    <lineage>
        <taxon>Bacteria</taxon>
        <taxon>Pseudomonadati</taxon>
        <taxon>Pseudomonadota</taxon>
        <taxon>Betaproteobacteria</taxon>
        <taxon>Burkholderiales</taxon>
        <taxon>Sphaerotilaceae</taxon>
        <taxon>Sphaerotilus</taxon>
    </lineage>
</organism>
<keyword evidence="7" id="KW-1185">Reference proteome</keyword>
<evidence type="ECO:0000259" key="5">
    <source>
        <dbReference type="PROSITE" id="PS50111"/>
    </source>
</evidence>
<dbReference type="InterPro" id="IPR051310">
    <property type="entry name" value="MCP_chemotaxis"/>
</dbReference>
<reference evidence="6 7" key="1">
    <citation type="journal article" date="2014" name="FEMS Microbiol. Ecol.">
        <title>Sphaerotilus natans encrusted with nanoball-shaped Fe(III) oxide minerals formed by nitrate-reducing mixotrophic Fe(II) oxidation.</title>
        <authorList>
            <person name="Park S."/>
            <person name="Kim D.H."/>
            <person name="Lee J.H."/>
            <person name="Hur H.G."/>
        </authorList>
    </citation>
    <scope>NUCLEOTIDE SEQUENCE [LARGE SCALE GENOMIC DNA]</scope>
    <source>
        <strain evidence="6 7">DSM 6575</strain>
    </source>
</reference>
<feature type="transmembrane region" description="Helical" evidence="4">
    <location>
        <begin position="47"/>
        <end position="65"/>
    </location>
</feature>
<feature type="domain" description="Methyl-accepting transducer" evidence="5">
    <location>
        <begin position="232"/>
        <end position="461"/>
    </location>
</feature>
<keyword evidence="4" id="KW-1133">Transmembrane helix</keyword>
<comment type="similarity">
    <text evidence="2">Belongs to the methyl-accepting chemotaxis (MCP) protein family.</text>
</comment>
<keyword evidence="1" id="KW-0488">Methylation</keyword>
<dbReference type="GO" id="GO:0005886">
    <property type="term" value="C:plasma membrane"/>
    <property type="evidence" value="ECO:0007669"/>
    <property type="project" value="TreeGrafter"/>
</dbReference>
<feature type="transmembrane region" description="Helical" evidence="4">
    <location>
        <begin position="72"/>
        <end position="91"/>
    </location>
</feature>
<dbReference type="InterPro" id="IPR004089">
    <property type="entry name" value="MCPsignal_dom"/>
</dbReference>
<dbReference type="PANTHER" id="PTHR43531:SF14">
    <property type="entry name" value="METHYL-ACCEPTING CHEMOTAXIS PROTEIN I-RELATED"/>
    <property type="match status" value="1"/>
</dbReference>
<evidence type="ECO:0000313" key="6">
    <source>
        <dbReference type="EMBL" id="KDB53269.1"/>
    </source>
</evidence>
<keyword evidence="4" id="KW-0812">Transmembrane</keyword>
<feature type="transmembrane region" description="Helical" evidence="4">
    <location>
        <begin position="156"/>
        <end position="175"/>
    </location>
</feature>
<dbReference type="SUPFAM" id="SSF58104">
    <property type="entry name" value="Methyl-accepting chemotaxis protein (MCP) signaling domain"/>
    <property type="match status" value="1"/>
</dbReference>
<evidence type="ECO:0000313" key="7">
    <source>
        <dbReference type="Proteomes" id="UP000026714"/>
    </source>
</evidence>
<dbReference type="Pfam" id="PF00015">
    <property type="entry name" value="MCPsignal"/>
    <property type="match status" value="1"/>
</dbReference>
<sequence length="484" mass="51537">MLLQEMVLDSVDLQNRQFHRRAHRVAIICASAHLLLCLGLGLVTSTLMLALVVGLPALLIPAWFAHRDPASLLSRLAMATGFMIFTALIIQQTGGDMEAHFSFFVLMSVLVVYCDWRPIVFALGLIALHHGSFTVLQQMESGAIVWNSQRSGWSHFWVHAGVGTVQALALSYLAVMLRNLVQGSFQVNAMASAISEGRFESAPPAGADAPMIAAMVGMQARLGMMMRQVDGAAANLSSALQEIACGSADLAARTEASAARTQSTSVEIEAVVDQSRDTLKVTMEAEQSNHRLAAAVSTVLASTHQLLSTMQQIDANSRRMSEIISAIDGIAFQTNILALNAAVEAARAGEQGRGFAVVANEVRSLAQRSAAAARDVRDLIQAAVASVGEGNQIARGTGQALGEMEGLISRAQALMHQTAQATRQGQPRLEALSQSLRDIDSTMQQNAAFVEQLGAATMALREQEAGLRQALASLRRDSPASSLA</sequence>
<dbReference type="GO" id="GO:0004888">
    <property type="term" value="F:transmembrane signaling receptor activity"/>
    <property type="evidence" value="ECO:0007669"/>
    <property type="project" value="TreeGrafter"/>
</dbReference>
<proteinExistence type="inferred from homology"/>
<dbReference type="RefSeq" id="WP_051631654.1">
    <property type="nucleotide sequence ID" value="NZ_AZRA01000027.1"/>
</dbReference>
<accession>A0A059KPW9</accession>
<feature type="transmembrane region" description="Helical" evidence="4">
    <location>
        <begin position="21"/>
        <end position="41"/>
    </location>
</feature>
<dbReference type="eggNOG" id="COG0840">
    <property type="taxonomic scope" value="Bacteria"/>
</dbReference>
<dbReference type="Gene3D" id="1.10.287.950">
    <property type="entry name" value="Methyl-accepting chemotaxis protein"/>
    <property type="match status" value="1"/>
</dbReference>
<dbReference type="PANTHER" id="PTHR43531">
    <property type="entry name" value="PROTEIN ICFG"/>
    <property type="match status" value="1"/>
</dbReference>
<dbReference type="Proteomes" id="UP000026714">
    <property type="component" value="Unassembled WGS sequence"/>
</dbReference>
<dbReference type="AlphaFoldDB" id="A0A059KPW9"/>
<dbReference type="STRING" id="34103.SAMN05421778_101185"/>